<evidence type="ECO:0000313" key="3">
    <source>
        <dbReference type="Proteomes" id="UP000027222"/>
    </source>
</evidence>
<proteinExistence type="predicted"/>
<name>A0A067U3T1_GALM3</name>
<feature type="domain" description="F-box" evidence="1">
    <location>
        <begin position="68"/>
        <end position="119"/>
    </location>
</feature>
<dbReference type="InterPro" id="IPR032675">
    <property type="entry name" value="LRR_dom_sf"/>
</dbReference>
<dbReference type="OrthoDB" id="3071018at2759"/>
<reference evidence="3" key="1">
    <citation type="journal article" date="2014" name="Proc. Natl. Acad. Sci. U.S.A.">
        <title>Extensive sampling of basidiomycete genomes demonstrates inadequacy of the white-rot/brown-rot paradigm for wood decay fungi.</title>
        <authorList>
            <person name="Riley R."/>
            <person name="Salamov A.A."/>
            <person name="Brown D.W."/>
            <person name="Nagy L.G."/>
            <person name="Floudas D."/>
            <person name="Held B.W."/>
            <person name="Levasseur A."/>
            <person name="Lombard V."/>
            <person name="Morin E."/>
            <person name="Otillar R."/>
            <person name="Lindquist E.A."/>
            <person name="Sun H."/>
            <person name="LaButti K.M."/>
            <person name="Schmutz J."/>
            <person name="Jabbour D."/>
            <person name="Luo H."/>
            <person name="Baker S.E."/>
            <person name="Pisabarro A.G."/>
            <person name="Walton J.D."/>
            <person name="Blanchette R.A."/>
            <person name="Henrissat B."/>
            <person name="Martin F."/>
            <person name="Cullen D."/>
            <person name="Hibbett D.S."/>
            <person name="Grigoriev I.V."/>
        </authorList>
    </citation>
    <scope>NUCLEOTIDE SEQUENCE [LARGE SCALE GENOMIC DNA]</scope>
    <source>
        <strain evidence="3">CBS 339.88</strain>
    </source>
</reference>
<gene>
    <name evidence="2" type="ORF">GALMADRAFT_261678</name>
</gene>
<keyword evidence="3" id="KW-1185">Reference proteome</keyword>
<protein>
    <recommendedName>
        <fullName evidence="1">F-box domain-containing protein</fullName>
    </recommendedName>
</protein>
<dbReference type="STRING" id="685588.A0A067U3T1"/>
<sequence>MDGTDLHQHYHLCNNTDEKNLCSTCEDIRQLEFEILAMEKHLLSLKDRHCGHSLRSKFNAAHDPITRKLPPEIISQIFMFFAQNLSPSIAKKLLRLGSICRAWRKIAWSTPCLWATIFIDVFSSRKSSMRQNGIDEANKWLARSGELPLTIFLRNSQHPIETLDLTDAYNMIDVINQYSSRWHFLSVDLASEFISPLKDTFHGPSMLHTLELISFRRNHTPTTLFQLHAKPSPTVVRLLGTRLKDVDISWHLLHKIVLSLCSIDECIEVMCRAPGITSCTISQLLKPRGDYPSSLIVNLHSSIRELTLSNSPDGQIPLFLDRMSFPALKTLCISNDNKGIMADSLILFISRSSCHLSTLILAEIQFEINGIIQVLSQTPTLKEFRLISSFDFGSDANCLDPFFAFIAGSAKIRPEERGSFLPNLEFLAVIAPRSFSWASFLSLMGQHRNENPQSELQDVDRRAILTRMLSLDCWILFNKESHCKYLRDFKVIRRSTEI</sequence>
<dbReference type="Pfam" id="PF12937">
    <property type="entry name" value="F-box-like"/>
    <property type="match status" value="1"/>
</dbReference>
<dbReference type="InterPro" id="IPR036047">
    <property type="entry name" value="F-box-like_dom_sf"/>
</dbReference>
<dbReference type="HOGENOM" id="CLU_018544_14_1_1"/>
<evidence type="ECO:0000313" key="2">
    <source>
        <dbReference type="EMBL" id="KDR86108.1"/>
    </source>
</evidence>
<evidence type="ECO:0000259" key="1">
    <source>
        <dbReference type="Pfam" id="PF12937"/>
    </source>
</evidence>
<dbReference type="Gene3D" id="1.20.1280.50">
    <property type="match status" value="1"/>
</dbReference>
<dbReference type="SUPFAM" id="SSF52047">
    <property type="entry name" value="RNI-like"/>
    <property type="match status" value="1"/>
</dbReference>
<dbReference type="AlphaFoldDB" id="A0A067U3T1"/>
<dbReference type="Proteomes" id="UP000027222">
    <property type="component" value="Unassembled WGS sequence"/>
</dbReference>
<dbReference type="InterPro" id="IPR001810">
    <property type="entry name" value="F-box_dom"/>
</dbReference>
<accession>A0A067U3T1</accession>
<dbReference type="SUPFAM" id="SSF81383">
    <property type="entry name" value="F-box domain"/>
    <property type="match status" value="1"/>
</dbReference>
<organism evidence="2 3">
    <name type="scientific">Galerina marginata (strain CBS 339.88)</name>
    <dbReference type="NCBI Taxonomy" id="685588"/>
    <lineage>
        <taxon>Eukaryota</taxon>
        <taxon>Fungi</taxon>
        <taxon>Dikarya</taxon>
        <taxon>Basidiomycota</taxon>
        <taxon>Agaricomycotina</taxon>
        <taxon>Agaricomycetes</taxon>
        <taxon>Agaricomycetidae</taxon>
        <taxon>Agaricales</taxon>
        <taxon>Agaricineae</taxon>
        <taxon>Strophariaceae</taxon>
        <taxon>Galerina</taxon>
    </lineage>
</organism>
<dbReference type="Gene3D" id="3.80.10.10">
    <property type="entry name" value="Ribonuclease Inhibitor"/>
    <property type="match status" value="1"/>
</dbReference>
<dbReference type="EMBL" id="KL142367">
    <property type="protein sequence ID" value="KDR86108.1"/>
    <property type="molecule type" value="Genomic_DNA"/>
</dbReference>